<evidence type="ECO:0000256" key="10">
    <source>
        <dbReference type="SAM" id="MobiDB-lite"/>
    </source>
</evidence>
<dbReference type="InterPro" id="IPR000276">
    <property type="entry name" value="GPCR_Rhodpsn"/>
</dbReference>
<comment type="caution">
    <text evidence="13">The sequence shown here is derived from an EMBL/GenBank/DDBJ whole genome shotgun (WGS) entry which is preliminary data.</text>
</comment>
<protein>
    <recommendedName>
        <fullName evidence="12">G-protein coupled receptors family 1 profile domain-containing protein</fullName>
    </recommendedName>
</protein>
<keyword evidence="5 11" id="KW-1133">Transmembrane helix</keyword>
<comment type="similarity">
    <text evidence="2">Belongs to the G-protein coupled receptor 1 family.</text>
</comment>
<gene>
    <name evidence="13" type="ORF">O3P69_005728</name>
</gene>
<evidence type="ECO:0000259" key="12">
    <source>
        <dbReference type="PROSITE" id="PS50262"/>
    </source>
</evidence>
<dbReference type="PANTHER" id="PTHR24249">
    <property type="entry name" value="HISTAMINE RECEPTOR-RELATED G-PROTEIN COUPLED RECEPTOR"/>
    <property type="match status" value="1"/>
</dbReference>
<feature type="transmembrane region" description="Helical" evidence="11">
    <location>
        <begin position="205"/>
        <end position="224"/>
    </location>
</feature>
<evidence type="ECO:0000313" key="13">
    <source>
        <dbReference type="EMBL" id="KAK8395810.1"/>
    </source>
</evidence>
<comment type="subcellular location">
    <subcellularLocation>
        <location evidence="1">Cell membrane</location>
        <topology evidence="1">Multi-pass membrane protein</topology>
    </subcellularLocation>
</comment>
<feature type="region of interest" description="Disordered" evidence="10">
    <location>
        <begin position="470"/>
        <end position="555"/>
    </location>
</feature>
<sequence>MESIENETRTTTHILLLHLGVIDLLLAAIFLFALFPSFLKEGWLSGAGCWVAGGAWATLHVAAVWTLTALNLDKYVAIAAPLHYARFVSPARVAAAVGVSWVLAASLCALPMALPGMRGAPQPPTGCSLDLASAPPLLGRSYAFTLALLGYLLPALLVATANFRILVIARHHRHRIVTALWDVTVSAQATVTPQRSHFYLSRYRGRSAATTVCHLVGTFLLLYLPPAACVLYEAVARVRPPHTLVLANLVLLTLAPAINGFVYGIKSKVLRKNFKNFLRKRLYRSEVNYEIQSRAPSVSASRRPSMTPSLSMPLQHKLQRRMSEILVQPSVAAAGDAATGAPRLVRRSSELSMRARGSSCSITRETPPPRPPSCSPLGVQGDASAAAKEAPTPSPKAASPPKSPKSPKSPLIRPSRVFRFLQQSTSLEENPGAEVEGGGPALAATHRSSLRRALFARNKQKSLDFEMTSLTPHDTAAEVPPRSASTQVVGEPASPSLARPLLLEGQAPPPLSPARKTKRVSWSSDSFSDSPMESDSDAMTPTGAGAAGPGAAGSMGPRYRTKALLRHNGLRFHFSKVSLERIDSEDTRAPPVEMNGPGPSPPPTLTMVHQPALHGAPVTNGRIVSSLNGRPKLLTAGFRD</sequence>
<dbReference type="Gene3D" id="1.20.1070.10">
    <property type="entry name" value="Rhodopsin 7-helix transmembrane proteins"/>
    <property type="match status" value="1"/>
</dbReference>
<feature type="transmembrane region" description="Helical" evidence="11">
    <location>
        <begin position="244"/>
        <end position="265"/>
    </location>
</feature>
<dbReference type="PANTHER" id="PTHR24249:SF406">
    <property type="entry name" value="G-PROTEIN COUPLED RECEPTORS FAMILY 1 PROFILE DOMAIN-CONTAINING PROTEIN"/>
    <property type="match status" value="1"/>
</dbReference>
<keyword evidence="7 11" id="KW-0472">Membrane</keyword>
<dbReference type="PRINTS" id="PR00237">
    <property type="entry name" value="GPCRRHODOPSN"/>
</dbReference>
<dbReference type="GO" id="GO:0004930">
    <property type="term" value="F:G protein-coupled receptor activity"/>
    <property type="evidence" value="ECO:0007669"/>
    <property type="project" value="UniProtKB-KW"/>
</dbReference>
<feature type="compositionally biased region" description="Low complexity" evidence="10">
    <location>
        <begin position="492"/>
        <end position="503"/>
    </location>
</feature>
<keyword evidence="9" id="KW-0807">Transducer</keyword>
<dbReference type="SUPFAM" id="SSF81321">
    <property type="entry name" value="Family A G protein-coupled receptor-like"/>
    <property type="match status" value="1"/>
</dbReference>
<dbReference type="EMBL" id="JARAKH010000017">
    <property type="protein sequence ID" value="KAK8395810.1"/>
    <property type="molecule type" value="Genomic_DNA"/>
</dbReference>
<keyword evidence="3" id="KW-1003">Cell membrane</keyword>
<evidence type="ECO:0000256" key="6">
    <source>
        <dbReference type="ARBA" id="ARBA00023040"/>
    </source>
</evidence>
<feature type="compositionally biased region" description="Low complexity" evidence="10">
    <location>
        <begin position="383"/>
        <end position="410"/>
    </location>
</feature>
<dbReference type="GO" id="GO:0005886">
    <property type="term" value="C:plasma membrane"/>
    <property type="evidence" value="ECO:0007669"/>
    <property type="project" value="UniProtKB-SubCell"/>
</dbReference>
<dbReference type="Proteomes" id="UP001487740">
    <property type="component" value="Unassembled WGS sequence"/>
</dbReference>
<evidence type="ECO:0000256" key="2">
    <source>
        <dbReference type="ARBA" id="ARBA00010663"/>
    </source>
</evidence>
<accession>A0AAW0U7W3</accession>
<feature type="transmembrane region" description="Helical" evidence="11">
    <location>
        <begin position="50"/>
        <end position="72"/>
    </location>
</feature>
<feature type="region of interest" description="Disordered" evidence="10">
    <location>
        <begin position="336"/>
        <end position="414"/>
    </location>
</feature>
<feature type="transmembrane region" description="Helical" evidence="11">
    <location>
        <begin position="142"/>
        <end position="167"/>
    </location>
</feature>
<dbReference type="PROSITE" id="PS50262">
    <property type="entry name" value="G_PROTEIN_RECEP_F1_2"/>
    <property type="match status" value="1"/>
</dbReference>
<dbReference type="InterPro" id="IPR017452">
    <property type="entry name" value="GPCR_Rhodpsn_7TM"/>
</dbReference>
<feature type="compositionally biased region" description="Low complexity" evidence="10">
    <location>
        <begin position="521"/>
        <end position="544"/>
    </location>
</feature>
<evidence type="ECO:0000256" key="3">
    <source>
        <dbReference type="ARBA" id="ARBA00022475"/>
    </source>
</evidence>
<evidence type="ECO:0000256" key="7">
    <source>
        <dbReference type="ARBA" id="ARBA00023136"/>
    </source>
</evidence>
<keyword evidence="8" id="KW-0675">Receptor</keyword>
<evidence type="ECO:0000256" key="1">
    <source>
        <dbReference type="ARBA" id="ARBA00004651"/>
    </source>
</evidence>
<evidence type="ECO:0000256" key="9">
    <source>
        <dbReference type="ARBA" id="ARBA00023224"/>
    </source>
</evidence>
<evidence type="ECO:0000256" key="4">
    <source>
        <dbReference type="ARBA" id="ARBA00022692"/>
    </source>
</evidence>
<keyword evidence="14" id="KW-1185">Reference proteome</keyword>
<dbReference type="AlphaFoldDB" id="A0AAW0U7W3"/>
<feature type="transmembrane region" description="Helical" evidence="11">
    <location>
        <begin position="93"/>
        <end position="114"/>
    </location>
</feature>
<dbReference type="Pfam" id="PF00001">
    <property type="entry name" value="7tm_1"/>
    <property type="match status" value="1"/>
</dbReference>
<evidence type="ECO:0000256" key="5">
    <source>
        <dbReference type="ARBA" id="ARBA00022989"/>
    </source>
</evidence>
<feature type="domain" description="G-protein coupled receptors family 1 profile" evidence="12">
    <location>
        <begin position="1"/>
        <end position="263"/>
    </location>
</feature>
<organism evidence="13 14">
    <name type="scientific">Scylla paramamosain</name>
    <name type="common">Mud crab</name>
    <dbReference type="NCBI Taxonomy" id="85552"/>
    <lineage>
        <taxon>Eukaryota</taxon>
        <taxon>Metazoa</taxon>
        <taxon>Ecdysozoa</taxon>
        <taxon>Arthropoda</taxon>
        <taxon>Crustacea</taxon>
        <taxon>Multicrustacea</taxon>
        <taxon>Malacostraca</taxon>
        <taxon>Eumalacostraca</taxon>
        <taxon>Eucarida</taxon>
        <taxon>Decapoda</taxon>
        <taxon>Pleocyemata</taxon>
        <taxon>Brachyura</taxon>
        <taxon>Eubrachyura</taxon>
        <taxon>Portunoidea</taxon>
        <taxon>Portunidae</taxon>
        <taxon>Portuninae</taxon>
        <taxon>Scylla</taxon>
    </lineage>
</organism>
<keyword evidence="6" id="KW-0297">G-protein coupled receptor</keyword>
<evidence type="ECO:0000256" key="8">
    <source>
        <dbReference type="ARBA" id="ARBA00023170"/>
    </source>
</evidence>
<reference evidence="13 14" key="1">
    <citation type="submission" date="2023-03" db="EMBL/GenBank/DDBJ databases">
        <title>High-quality genome of Scylla paramamosain provides insights in environmental adaptation.</title>
        <authorList>
            <person name="Zhang L."/>
        </authorList>
    </citation>
    <scope>NUCLEOTIDE SEQUENCE [LARGE SCALE GENOMIC DNA]</scope>
    <source>
        <strain evidence="13">LZ_2023a</strain>
        <tissue evidence="13">Muscle</tissue>
    </source>
</reference>
<name>A0AAW0U7W3_SCYPA</name>
<dbReference type="InterPro" id="IPR050569">
    <property type="entry name" value="TAAR"/>
</dbReference>
<evidence type="ECO:0000256" key="11">
    <source>
        <dbReference type="SAM" id="Phobius"/>
    </source>
</evidence>
<feature type="transmembrane region" description="Helical" evidence="11">
    <location>
        <begin position="12"/>
        <end position="38"/>
    </location>
</feature>
<keyword evidence="4 11" id="KW-0812">Transmembrane</keyword>
<dbReference type="CDD" id="cd00637">
    <property type="entry name" value="7tm_classA_rhodopsin-like"/>
    <property type="match status" value="1"/>
</dbReference>
<proteinExistence type="inferred from homology"/>
<evidence type="ECO:0000313" key="14">
    <source>
        <dbReference type="Proteomes" id="UP001487740"/>
    </source>
</evidence>